<gene>
    <name evidence="1" type="ORF">IPV69_02330</name>
</gene>
<keyword evidence="2" id="KW-1185">Reference proteome</keyword>
<dbReference type="Proteomes" id="UP000593765">
    <property type="component" value="Chromosome"/>
</dbReference>
<organism evidence="1 2">
    <name type="scientific">Humisphaera borealis</name>
    <dbReference type="NCBI Taxonomy" id="2807512"/>
    <lineage>
        <taxon>Bacteria</taxon>
        <taxon>Pseudomonadati</taxon>
        <taxon>Planctomycetota</taxon>
        <taxon>Phycisphaerae</taxon>
        <taxon>Tepidisphaerales</taxon>
        <taxon>Tepidisphaeraceae</taxon>
        <taxon>Humisphaera</taxon>
    </lineage>
</organism>
<dbReference type="AlphaFoldDB" id="A0A7M2WZE8"/>
<proteinExistence type="predicted"/>
<dbReference type="RefSeq" id="WP_206293307.1">
    <property type="nucleotide sequence ID" value="NZ_CP063458.1"/>
</dbReference>
<name>A0A7M2WZE8_9BACT</name>
<dbReference type="EMBL" id="CP063458">
    <property type="protein sequence ID" value="QOV90231.1"/>
    <property type="molecule type" value="Genomic_DNA"/>
</dbReference>
<evidence type="ECO:0000313" key="1">
    <source>
        <dbReference type="EMBL" id="QOV90231.1"/>
    </source>
</evidence>
<dbReference type="KEGG" id="hbs:IPV69_02330"/>
<accession>A0A7M2WZE8</accession>
<protein>
    <submittedName>
        <fullName evidence="1">Uncharacterized protein</fullName>
    </submittedName>
</protein>
<sequence length="83" mass="8893">MKPTTTQKLLTAVVVLQGMLLAGQWLGSSPAMAAKSGELNLPDPGARQLQMIEELKALNGKVDKLHAALTSGQLRVKVEKDEK</sequence>
<reference evidence="1 2" key="1">
    <citation type="submission" date="2020-10" db="EMBL/GenBank/DDBJ databases">
        <title>Wide distribution of Phycisphaera-like planctomycetes from WD2101 soil group in peatlands and genome analysis of the first cultivated representative.</title>
        <authorList>
            <person name="Dedysh S.N."/>
            <person name="Beletsky A.V."/>
            <person name="Ivanova A."/>
            <person name="Kulichevskaya I.S."/>
            <person name="Suzina N.E."/>
            <person name="Philippov D.A."/>
            <person name="Rakitin A.L."/>
            <person name="Mardanov A.V."/>
            <person name="Ravin N.V."/>
        </authorList>
    </citation>
    <scope>NUCLEOTIDE SEQUENCE [LARGE SCALE GENOMIC DNA]</scope>
    <source>
        <strain evidence="1 2">M1803</strain>
    </source>
</reference>
<evidence type="ECO:0000313" key="2">
    <source>
        <dbReference type="Proteomes" id="UP000593765"/>
    </source>
</evidence>